<dbReference type="Proteomes" id="UP000526942">
    <property type="component" value="Unassembled WGS sequence"/>
</dbReference>
<dbReference type="EMBL" id="VXAM01000619">
    <property type="protein sequence ID" value="NXJ96622.1"/>
    <property type="molecule type" value="Genomic_DNA"/>
</dbReference>
<reference evidence="2 3" key="1">
    <citation type="submission" date="2019-09" db="EMBL/GenBank/DDBJ databases">
        <title>Bird 10,000 Genomes (B10K) Project - Family phase.</title>
        <authorList>
            <person name="Zhang G."/>
        </authorList>
    </citation>
    <scope>NUCLEOTIDE SEQUENCE [LARGE SCALE GENOMIC DNA]</scope>
    <source>
        <strain evidence="2">B10K-DU-011-20</strain>
        <tissue evidence="2">Muscle</tissue>
    </source>
</reference>
<feature type="non-terminal residue" evidence="2">
    <location>
        <position position="1"/>
    </location>
</feature>
<evidence type="ECO:0000313" key="2">
    <source>
        <dbReference type="EMBL" id="NXJ96622.1"/>
    </source>
</evidence>
<comment type="caution">
    <text evidence="2">The sequence shown here is derived from an EMBL/GenBank/DDBJ whole genome shotgun (WGS) entry which is preliminary data.</text>
</comment>
<keyword evidence="3" id="KW-1185">Reference proteome</keyword>
<evidence type="ECO:0000256" key="1">
    <source>
        <dbReference type="SAM" id="MobiDB-lite"/>
    </source>
</evidence>
<name>A0A7L0FQE6_CORCN</name>
<proteinExistence type="predicted"/>
<gene>
    <name evidence="2" type="primary">Cep295_4</name>
    <name evidence="2" type="ORF">CORCON_R15630</name>
</gene>
<feature type="region of interest" description="Disordered" evidence="1">
    <location>
        <begin position="160"/>
        <end position="212"/>
    </location>
</feature>
<dbReference type="AlphaFoldDB" id="A0A7L0FQE6"/>
<protein>
    <submittedName>
        <fullName evidence="2">CE295 protein</fullName>
    </submittedName>
</protein>
<accession>A0A7L0FQE6</accession>
<sequence>MQGIPCDLSSTISTGSCLTSETLDVSLADTGLSSDSTEDQILRETASHPWNSSLPFTVQQRQENLFGASETQLPEGEMYLYKGSQTEQILGKCAGDLNSYAEDSTRFQALAAELDFPEMERHFPNFHHQLFQPLKPSLDSDTSSSCSQYRISQDSRGFSKASKFSTKSQDMSTFQEVGNSGLNIRRSNLPSSLETNGPNNIASEESVNENVT</sequence>
<dbReference type="OrthoDB" id="9390335at2759"/>
<feature type="non-terminal residue" evidence="2">
    <location>
        <position position="212"/>
    </location>
</feature>
<organism evidence="2 3">
    <name type="scientific">Corythaixoides concolor</name>
    <name type="common">Grey go-away-bird</name>
    <dbReference type="NCBI Taxonomy" id="103956"/>
    <lineage>
        <taxon>Eukaryota</taxon>
        <taxon>Metazoa</taxon>
        <taxon>Chordata</taxon>
        <taxon>Craniata</taxon>
        <taxon>Vertebrata</taxon>
        <taxon>Euteleostomi</taxon>
        <taxon>Archelosauria</taxon>
        <taxon>Archosauria</taxon>
        <taxon>Dinosauria</taxon>
        <taxon>Saurischia</taxon>
        <taxon>Theropoda</taxon>
        <taxon>Coelurosauria</taxon>
        <taxon>Aves</taxon>
        <taxon>Neognathae</taxon>
        <taxon>Neoaves</taxon>
        <taxon>Otidimorphae</taxon>
        <taxon>Musophagiformes</taxon>
        <taxon>Musophagidae</taxon>
        <taxon>Corythaixoides</taxon>
    </lineage>
</organism>
<evidence type="ECO:0000313" key="3">
    <source>
        <dbReference type="Proteomes" id="UP000526942"/>
    </source>
</evidence>